<gene>
    <name evidence="1" type="ORF">GWC95_06560</name>
</gene>
<evidence type="ECO:0000313" key="1">
    <source>
        <dbReference type="EMBL" id="NCI49575.1"/>
    </source>
</evidence>
<protein>
    <recommendedName>
        <fullName evidence="3">Methyltransferase FkbM domain-containing protein</fullName>
    </recommendedName>
</protein>
<dbReference type="RefSeq" id="WP_161817889.1">
    <property type="nucleotide sequence ID" value="NZ_JAACJS010000011.1"/>
</dbReference>
<reference evidence="1 2" key="1">
    <citation type="submission" date="2020-01" db="EMBL/GenBank/DDBJ databases">
        <title>Genome analysis.</title>
        <authorList>
            <person name="Wu S."/>
            <person name="Wang G."/>
        </authorList>
    </citation>
    <scope>NUCLEOTIDE SEQUENCE [LARGE SCALE GENOMIC DNA]</scope>
    <source>
        <strain evidence="1 2">SYL130</strain>
    </source>
</reference>
<proteinExistence type="predicted"/>
<evidence type="ECO:0000313" key="2">
    <source>
        <dbReference type="Proteomes" id="UP000753802"/>
    </source>
</evidence>
<dbReference type="EMBL" id="JAACJS010000011">
    <property type="protein sequence ID" value="NCI49575.1"/>
    <property type="molecule type" value="Genomic_DNA"/>
</dbReference>
<evidence type="ECO:0008006" key="3">
    <source>
        <dbReference type="Google" id="ProtNLM"/>
    </source>
</evidence>
<accession>A0ABW9ZSV0</accession>
<name>A0ABW9ZSV0_9BACT</name>
<comment type="caution">
    <text evidence="1">The sequence shown here is derived from an EMBL/GenBank/DDBJ whole genome shotgun (WGS) entry which is preliminary data.</text>
</comment>
<keyword evidence="2" id="KW-1185">Reference proteome</keyword>
<dbReference type="Proteomes" id="UP000753802">
    <property type="component" value="Unassembled WGS sequence"/>
</dbReference>
<organism evidence="1 2">
    <name type="scientific">Sediminibacterium roseum</name>
    <dbReference type="NCBI Taxonomy" id="1978412"/>
    <lineage>
        <taxon>Bacteria</taxon>
        <taxon>Pseudomonadati</taxon>
        <taxon>Bacteroidota</taxon>
        <taxon>Chitinophagia</taxon>
        <taxon>Chitinophagales</taxon>
        <taxon>Chitinophagaceae</taxon>
        <taxon>Sediminibacterium</taxon>
    </lineage>
</organism>
<sequence>MGYFSRLKNKLYTKLRRTLYLEQMDTKLFQLHTLEVQNYLQRNLFENPRYRQNDRMPIYEKQVFSQFGEDGILKEIFDRIGTTNKYFVEFGVETGIETNTTYLLHKDWKGLWIDGSPDYTATINRLFSKAVAAKRLTVLTSFITAENIESLFAQGGVPAEFDLLSIDIDRNDYYIWKAITHYKPRVVIIEYNSIFLPGDHFVVDYDANAMWDKTSNFGASLTALEKLGEEKGYKLVGSSFAGLNAFFVREDIVAGKFTGPFTAENHYEEPRYFLYTKNGHPRSVSL</sequence>